<organism evidence="2">
    <name type="scientific">Pseudogymnoascus destructans</name>
    <dbReference type="NCBI Taxonomy" id="655981"/>
    <lineage>
        <taxon>Eukaryota</taxon>
        <taxon>Fungi</taxon>
        <taxon>Dikarya</taxon>
        <taxon>Ascomycota</taxon>
        <taxon>Pezizomycotina</taxon>
        <taxon>Leotiomycetes</taxon>
        <taxon>Thelebolales</taxon>
        <taxon>Thelebolaceae</taxon>
        <taxon>Pseudogymnoascus</taxon>
    </lineage>
</organism>
<feature type="compositionally biased region" description="Polar residues" evidence="1">
    <location>
        <begin position="111"/>
        <end position="121"/>
    </location>
</feature>
<sequence>MTSLTFLNRTTILKDKTTLFEQDYYQHQGQNNILKPNLPIYSSISPAALHKYTSFPPPWYLPLQKPLSTRIILAPADNNHRSPQPTPPQQCATNPQPPIPAGTPKPRCYTALSTTPKTPALSTPPRRVGA</sequence>
<dbReference type="GeneID" id="36283483"/>
<feature type="region of interest" description="Disordered" evidence="1">
    <location>
        <begin position="76"/>
        <end position="130"/>
    </location>
</feature>
<proteinExistence type="predicted"/>
<gene>
    <name evidence="2" type="ORF">VC83_00385</name>
</gene>
<dbReference type="AlphaFoldDB" id="A0A177AN05"/>
<evidence type="ECO:0000256" key="1">
    <source>
        <dbReference type="SAM" id="MobiDB-lite"/>
    </source>
</evidence>
<protein>
    <submittedName>
        <fullName evidence="2">Uncharacterized protein</fullName>
    </submittedName>
</protein>
<name>A0A177AN05_9PEZI</name>
<evidence type="ECO:0000313" key="2">
    <source>
        <dbReference type="EMBL" id="OAF62862.1"/>
    </source>
</evidence>
<reference evidence="2" key="1">
    <citation type="submission" date="2016-03" db="EMBL/GenBank/DDBJ databases">
        <title>Updated assembly of Pseudogymnoascus destructans, the fungus causing white-nose syndrome of bats.</title>
        <authorList>
            <person name="Palmer J.M."/>
            <person name="Drees K.P."/>
            <person name="Foster J.T."/>
            <person name="Lindner D.L."/>
        </authorList>
    </citation>
    <scope>NUCLEOTIDE SEQUENCE [LARGE SCALE GENOMIC DNA]</scope>
    <source>
        <strain evidence="2">20631-21</strain>
    </source>
</reference>
<dbReference type="EMBL" id="KV441386">
    <property type="protein sequence ID" value="OAF62862.1"/>
    <property type="molecule type" value="Genomic_DNA"/>
</dbReference>
<dbReference type="Proteomes" id="UP000077154">
    <property type="component" value="Unassembled WGS sequence"/>
</dbReference>
<accession>A0A177AN05</accession>
<dbReference type="RefSeq" id="XP_024328133.1">
    <property type="nucleotide sequence ID" value="XM_024464079.1"/>
</dbReference>